<organism evidence="7 8">
    <name type="scientific">Desulforhabdus amnigena</name>
    <dbReference type="NCBI Taxonomy" id="40218"/>
    <lineage>
        <taxon>Bacteria</taxon>
        <taxon>Pseudomonadati</taxon>
        <taxon>Thermodesulfobacteriota</taxon>
        <taxon>Syntrophobacteria</taxon>
        <taxon>Syntrophobacterales</taxon>
        <taxon>Syntrophobacteraceae</taxon>
        <taxon>Desulforhabdus</taxon>
    </lineage>
</organism>
<keyword evidence="2" id="KW-1003">Cell membrane</keyword>
<evidence type="ECO:0000256" key="5">
    <source>
        <dbReference type="ARBA" id="ARBA00023136"/>
    </source>
</evidence>
<comment type="caution">
    <text evidence="7">The sequence shown here is derived from an EMBL/GenBank/DDBJ whole genome shotgun (WGS) entry which is preliminary data.</text>
</comment>
<evidence type="ECO:0000313" key="7">
    <source>
        <dbReference type="EMBL" id="GLI33980.1"/>
    </source>
</evidence>
<dbReference type="AlphaFoldDB" id="A0A9W6FTI4"/>
<dbReference type="InterPro" id="IPR022791">
    <property type="entry name" value="L-PG_synthase/AglD"/>
</dbReference>
<evidence type="ECO:0000256" key="3">
    <source>
        <dbReference type="ARBA" id="ARBA00022692"/>
    </source>
</evidence>
<proteinExistence type="predicted"/>
<name>A0A9W6FTI4_9BACT</name>
<dbReference type="Pfam" id="PF03706">
    <property type="entry name" value="LPG_synthase_TM"/>
    <property type="match status" value="1"/>
</dbReference>
<keyword evidence="8" id="KW-1185">Reference proteome</keyword>
<keyword evidence="3 6" id="KW-0812">Transmembrane</keyword>
<feature type="transmembrane region" description="Helical" evidence="6">
    <location>
        <begin position="201"/>
        <end position="227"/>
    </location>
</feature>
<dbReference type="EMBL" id="BSDR01000001">
    <property type="protein sequence ID" value="GLI33980.1"/>
    <property type="molecule type" value="Genomic_DNA"/>
</dbReference>
<evidence type="ECO:0000256" key="1">
    <source>
        <dbReference type="ARBA" id="ARBA00004651"/>
    </source>
</evidence>
<feature type="transmembrane region" description="Helical" evidence="6">
    <location>
        <begin position="233"/>
        <end position="257"/>
    </location>
</feature>
<feature type="transmembrane region" description="Helical" evidence="6">
    <location>
        <begin position="127"/>
        <end position="144"/>
    </location>
</feature>
<evidence type="ECO:0008006" key="9">
    <source>
        <dbReference type="Google" id="ProtNLM"/>
    </source>
</evidence>
<dbReference type="GO" id="GO:0005886">
    <property type="term" value="C:plasma membrane"/>
    <property type="evidence" value="ECO:0007669"/>
    <property type="project" value="UniProtKB-SubCell"/>
</dbReference>
<dbReference type="Proteomes" id="UP001144372">
    <property type="component" value="Unassembled WGS sequence"/>
</dbReference>
<gene>
    <name evidence="7" type="ORF">DAMNIGENAA_14130</name>
</gene>
<protein>
    <recommendedName>
        <fullName evidence="9">Flippase-like domain-containing protein</fullName>
    </recommendedName>
</protein>
<evidence type="ECO:0000256" key="6">
    <source>
        <dbReference type="SAM" id="Phobius"/>
    </source>
</evidence>
<feature type="transmembrane region" description="Helical" evidence="6">
    <location>
        <begin position="45"/>
        <end position="66"/>
    </location>
</feature>
<accession>A0A9W6FTI4</accession>
<dbReference type="PANTHER" id="PTHR39087">
    <property type="entry name" value="UPF0104 MEMBRANE PROTEIN MJ1595"/>
    <property type="match status" value="1"/>
</dbReference>
<evidence type="ECO:0000256" key="2">
    <source>
        <dbReference type="ARBA" id="ARBA00022475"/>
    </source>
</evidence>
<comment type="subcellular location">
    <subcellularLocation>
        <location evidence="1">Cell membrane</location>
        <topology evidence="1">Multi-pass membrane protein</topology>
    </subcellularLocation>
</comment>
<keyword evidence="5 6" id="KW-0472">Membrane</keyword>
<dbReference type="PANTHER" id="PTHR39087:SF2">
    <property type="entry name" value="UPF0104 MEMBRANE PROTEIN MJ1595"/>
    <property type="match status" value="1"/>
</dbReference>
<keyword evidence="4 6" id="KW-1133">Transmembrane helix</keyword>
<feature type="transmembrane region" description="Helical" evidence="6">
    <location>
        <begin position="150"/>
        <end position="170"/>
    </location>
</feature>
<dbReference type="NCBIfam" id="TIGR00374">
    <property type="entry name" value="flippase-like domain"/>
    <property type="match status" value="1"/>
</dbReference>
<reference evidence="7" key="1">
    <citation type="submission" date="2022-12" db="EMBL/GenBank/DDBJ databases">
        <title>Reference genome sequencing for broad-spectrum identification of bacterial and archaeal isolates by mass spectrometry.</title>
        <authorList>
            <person name="Sekiguchi Y."/>
            <person name="Tourlousse D.M."/>
        </authorList>
    </citation>
    <scope>NUCLEOTIDE SEQUENCE</scope>
    <source>
        <strain evidence="7">ASRB1</strain>
    </source>
</reference>
<sequence length="323" mass="35030">MASRQLKKRFFGLACVCFSFVLVAHLLLRIDLNRAAMILQRANWAWLAAALAATCCIPFCTVFRWIGVLRAQENLKFGYTSALRAVLMANVLNSFLPSKAGDGAKAVYLRKQGGLSRGIGTVILERAVDFSILGVLGILGYFISGAVWGLWTGAVLLGSMMALFGCMLFLPFHKLPLPPKVHEKLKALLGVFKSWVKKPGAVLQTVVGSLCSWSIAGFLVCCLASALNTGLSWGYAYGVFPLAILAGLVPVTLSGIGTRDSAFVLLLASKMPMEEATLVGLGYTLFAYWLLSLISLPVVLWEITAFFRNDKPKEERDDPATGK</sequence>
<evidence type="ECO:0000313" key="8">
    <source>
        <dbReference type="Proteomes" id="UP001144372"/>
    </source>
</evidence>
<dbReference type="RefSeq" id="WP_281793256.1">
    <property type="nucleotide sequence ID" value="NZ_BSDR01000001.1"/>
</dbReference>
<evidence type="ECO:0000256" key="4">
    <source>
        <dbReference type="ARBA" id="ARBA00022989"/>
    </source>
</evidence>
<feature type="transmembrane region" description="Helical" evidence="6">
    <location>
        <begin position="278"/>
        <end position="301"/>
    </location>
</feature>